<feature type="region of interest" description="Disordered" evidence="1">
    <location>
        <begin position="268"/>
        <end position="320"/>
    </location>
</feature>
<feature type="transmembrane region" description="Helical" evidence="2">
    <location>
        <begin position="158"/>
        <end position="176"/>
    </location>
</feature>
<evidence type="ECO:0000256" key="1">
    <source>
        <dbReference type="SAM" id="MobiDB-lite"/>
    </source>
</evidence>
<reference evidence="3" key="1">
    <citation type="submission" date="2021-01" db="EMBL/GenBank/DDBJ databases">
        <authorList>
            <person name="Corre E."/>
            <person name="Pelletier E."/>
            <person name="Niang G."/>
            <person name="Scheremetjew M."/>
            <person name="Finn R."/>
            <person name="Kale V."/>
            <person name="Holt S."/>
            <person name="Cochrane G."/>
            <person name="Meng A."/>
            <person name="Brown T."/>
            <person name="Cohen L."/>
        </authorList>
    </citation>
    <scope>NUCLEOTIDE SEQUENCE</scope>
    <source>
        <strain evidence="3">CCMP281</strain>
    </source>
</reference>
<name>A0A7S3B291_9EUKA</name>
<keyword evidence="2" id="KW-1133">Transmembrane helix</keyword>
<feature type="compositionally biased region" description="Pro residues" evidence="1">
    <location>
        <begin position="192"/>
        <end position="219"/>
    </location>
</feature>
<sequence>MIALAMLPSFTTENIRYLFGSKIVSPYFMVFPASFAYVIKLFYFDVADDHHKIEHQRAQTELEARHALQHQTEGRWRATLWIATHVVLIIAVCAVGRSINKVLLPWDGYPDDTLYADLQTRYLIAGPISIILLMLTLQHALHVGGGSGLRRIGRRHRLACRVVTAVLILLLPLTSIGDPNYTGEERACQPSVMPPPMPPEAPIIPPGSPPLSSTPPNSPPSADRRWLASRTFFFSMLLLILLAQLFLELYGRGYARNADDSLAFRTVREKGSDRRDGIDVDRDGPQIELKGCTTTPPDAGAGAGVSERVALTNGAQSSDI</sequence>
<proteinExistence type="predicted"/>
<evidence type="ECO:0000313" key="3">
    <source>
        <dbReference type="EMBL" id="CAE0122728.1"/>
    </source>
</evidence>
<dbReference type="EMBL" id="HBHX01042237">
    <property type="protein sequence ID" value="CAE0122728.1"/>
    <property type="molecule type" value="Transcribed_RNA"/>
</dbReference>
<organism evidence="3">
    <name type="scientific">Haptolina ericina</name>
    <dbReference type="NCBI Taxonomy" id="156174"/>
    <lineage>
        <taxon>Eukaryota</taxon>
        <taxon>Haptista</taxon>
        <taxon>Haptophyta</taxon>
        <taxon>Prymnesiophyceae</taxon>
        <taxon>Prymnesiales</taxon>
        <taxon>Prymnesiaceae</taxon>
        <taxon>Haptolina</taxon>
    </lineage>
</organism>
<keyword evidence="2" id="KW-0812">Transmembrane</keyword>
<dbReference type="AlphaFoldDB" id="A0A7S3B291"/>
<feature type="transmembrane region" description="Helical" evidence="2">
    <location>
        <begin position="24"/>
        <end position="43"/>
    </location>
</feature>
<feature type="region of interest" description="Disordered" evidence="1">
    <location>
        <begin position="184"/>
        <end position="222"/>
    </location>
</feature>
<feature type="transmembrane region" description="Helical" evidence="2">
    <location>
        <begin position="119"/>
        <end position="137"/>
    </location>
</feature>
<feature type="transmembrane region" description="Helical" evidence="2">
    <location>
        <begin position="227"/>
        <end position="247"/>
    </location>
</feature>
<feature type="transmembrane region" description="Helical" evidence="2">
    <location>
        <begin position="78"/>
        <end position="99"/>
    </location>
</feature>
<feature type="compositionally biased region" description="Basic and acidic residues" evidence="1">
    <location>
        <begin position="268"/>
        <end position="285"/>
    </location>
</feature>
<evidence type="ECO:0000256" key="2">
    <source>
        <dbReference type="SAM" id="Phobius"/>
    </source>
</evidence>
<gene>
    <name evidence="3" type="ORF">HERI1096_LOCUS23429</name>
</gene>
<keyword evidence="2" id="KW-0472">Membrane</keyword>
<accession>A0A7S3B291</accession>
<protein>
    <submittedName>
        <fullName evidence="3">Uncharacterized protein</fullName>
    </submittedName>
</protein>